<evidence type="ECO:0000313" key="1">
    <source>
        <dbReference type="EMBL" id="PRQ25816.1"/>
    </source>
</evidence>
<reference evidence="1 2" key="1">
    <citation type="journal article" date="2018" name="Nat. Genet.">
        <title>The Rosa genome provides new insights in the design of modern roses.</title>
        <authorList>
            <person name="Bendahmane M."/>
        </authorList>
    </citation>
    <scope>NUCLEOTIDE SEQUENCE [LARGE SCALE GENOMIC DNA]</scope>
    <source>
        <strain evidence="2">cv. Old Blush</strain>
    </source>
</reference>
<gene>
    <name evidence="1" type="ORF">RchiOBHm_Chr6g0287761</name>
</gene>
<comment type="caution">
    <text evidence="1">The sequence shown here is derived from an EMBL/GenBank/DDBJ whole genome shotgun (WGS) entry which is preliminary data.</text>
</comment>
<dbReference type="AlphaFoldDB" id="A0A2P6PV86"/>
<keyword evidence="2" id="KW-1185">Reference proteome</keyword>
<accession>A0A2P6PV86</accession>
<name>A0A2P6PV86_ROSCH</name>
<organism evidence="1 2">
    <name type="scientific">Rosa chinensis</name>
    <name type="common">China rose</name>
    <dbReference type="NCBI Taxonomy" id="74649"/>
    <lineage>
        <taxon>Eukaryota</taxon>
        <taxon>Viridiplantae</taxon>
        <taxon>Streptophyta</taxon>
        <taxon>Embryophyta</taxon>
        <taxon>Tracheophyta</taxon>
        <taxon>Spermatophyta</taxon>
        <taxon>Magnoliopsida</taxon>
        <taxon>eudicotyledons</taxon>
        <taxon>Gunneridae</taxon>
        <taxon>Pentapetalae</taxon>
        <taxon>rosids</taxon>
        <taxon>fabids</taxon>
        <taxon>Rosales</taxon>
        <taxon>Rosaceae</taxon>
        <taxon>Rosoideae</taxon>
        <taxon>Rosoideae incertae sedis</taxon>
        <taxon>Rosa</taxon>
    </lineage>
</organism>
<proteinExistence type="predicted"/>
<sequence>MQLGLHPELPEPSIENEELLLLKKRALLPKSFTSESDHELPLLNGTLKTLQPIVDS</sequence>
<evidence type="ECO:0000313" key="2">
    <source>
        <dbReference type="Proteomes" id="UP000238479"/>
    </source>
</evidence>
<dbReference type="Proteomes" id="UP000238479">
    <property type="component" value="Chromosome 6"/>
</dbReference>
<dbReference type="EMBL" id="PDCK01000044">
    <property type="protein sequence ID" value="PRQ25816.1"/>
    <property type="molecule type" value="Genomic_DNA"/>
</dbReference>
<protein>
    <submittedName>
        <fullName evidence="1">Uncharacterized protein</fullName>
    </submittedName>
</protein>
<dbReference type="Gramene" id="PRQ25816">
    <property type="protein sequence ID" value="PRQ25816"/>
    <property type="gene ID" value="RchiOBHm_Chr6g0287761"/>
</dbReference>